<dbReference type="InterPro" id="IPR045851">
    <property type="entry name" value="AMP-bd_C_sf"/>
</dbReference>
<evidence type="ECO:0000259" key="1">
    <source>
        <dbReference type="Pfam" id="PF23024"/>
    </source>
</evidence>
<dbReference type="InterPro" id="IPR025110">
    <property type="entry name" value="AMP-bd_C"/>
</dbReference>
<dbReference type="EMBL" id="LXQA010131130">
    <property type="protein sequence ID" value="MCI22557.1"/>
    <property type="molecule type" value="Genomic_DNA"/>
</dbReference>
<evidence type="ECO:0000313" key="3">
    <source>
        <dbReference type="Proteomes" id="UP000265520"/>
    </source>
</evidence>
<proteinExistence type="predicted"/>
<dbReference type="Proteomes" id="UP000265520">
    <property type="component" value="Unassembled WGS sequence"/>
</dbReference>
<dbReference type="AlphaFoldDB" id="A0A392QFC7"/>
<feature type="non-terminal residue" evidence="2">
    <location>
        <position position="1"/>
    </location>
</feature>
<feature type="domain" description="AMP-binding enzyme C-terminal" evidence="1">
    <location>
        <begin position="62"/>
        <end position="184"/>
    </location>
</feature>
<protein>
    <submittedName>
        <fullName evidence="2">Bifunctional protein aas</fullName>
    </submittedName>
</protein>
<dbReference type="PANTHER" id="PTHR22754">
    <property type="entry name" value="DISCO-INTERACTING PROTEIN 2 DIP2 -RELATED"/>
    <property type="match status" value="1"/>
</dbReference>
<accession>A0A392QFC7</accession>
<feature type="non-terminal residue" evidence="2">
    <location>
        <position position="188"/>
    </location>
</feature>
<dbReference type="Gene3D" id="3.40.50.12780">
    <property type="entry name" value="N-terminal domain of ligase-like"/>
    <property type="match status" value="1"/>
</dbReference>
<evidence type="ECO:0000313" key="2">
    <source>
        <dbReference type="EMBL" id="MCI22557.1"/>
    </source>
</evidence>
<organism evidence="2 3">
    <name type="scientific">Trifolium medium</name>
    <dbReference type="NCBI Taxonomy" id="97028"/>
    <lineage>
        <taxon>Eukaryota</taxon>
        <taxon>Viridiplantae</taxon>
        <taxon>Streptophyta</taxon>
        <taxon>Embryophyta</taxon>
        <taxon>Tracheophyta</taxon>
        <taxon>Spermatophyta</taxon>
        <taxon>Magnoliopsida</taxon>
        <taxon>eudicotyledons</taxon>
        <taxon>Gunneridae</taxon>
        <taxon>Pentapetalae</taxon>
        <taxon>rosids</taxon>
        <taxon>fabids</taxon>
        <taxon>Fabales</taxon>
        <taxon>Fabaceae</taxon>
        <taxon>Papilionoideae</taxon>
        <taxon>50 kb inversion clade</taxon>
        <taxon>NPAAA clade</taxon>
        <taxon>Hologalegina</taxon>
        <taxon>IRL clade</taxon>
        <taxon>Trifolieae</taxon>
        <taxon>Trifolium</taxon>
    </lineage>
</organism>
<dbReference type="PANTHER" id="PTHR22754:SF41">
    <property type="entry name" value="AMP-BINDING ENZYME"/>
    <property type="match status" value="1"/>
</dbReference>
<dbReference type="InterPro" id="IPR042099">
    <property type="entry name" value="ANL_N_sf"/>
</dbReference>
<keyword evidence="3" id="KW-1185">Reference proteome</keyword>
<comment type="caution">
    <text evidence="2">The sequence shown here is derived from an EMBL/GenBank/DDBJ whole genome shotgun (WGS) entry which is preliminary data.</text>
</comment>
<name>A0A392QFC7_9FABA</name>
<dbReference type="SUPFAM" id="SSF56801">
    <property type="entry name" value="Acetyl-CoA synthetase-like"/>
    <property type="match status" value="1"/>
</dbReference>
<dbReference type="Gene3D" id="3.30.300.30">
    <property type="match status" value="1"/>
</dbReference>
<reference evidence="2 3" key="1">
    <citation type="journal article" date="2018" name="Front. Plant Sci.">
        <title>Red Clover (Trifolium pratense) and Zigzag Clover (T. medium) - A Picture of Genomic Similarities and Differences.</title>
        <authorList>
            <person name="Dluhosova J."/>
            <person name="Istvanek J."/>
            <person name="Nedelnik J."/>
            <person name="Repkova J."/>
        </authorList>
    </citation>
    <scope>NUCLEOTIDE SEQUENCE [LARGE SCALE GENOMIC DNA]</scope>
    <source>
        <strain evidence="3">cv. 10/8</strain>
        <tissue evidence="2">Leaf</tissue>
    </source>
</reference>
<sequence>GKEGEIWISSPSAGVGYWGREELSQKTFRNGLANRPGSNYTRTGDLGRIIDQKLFITGRIKDLIIVAGRNIYSSDVEKTIETSSEFLRPGCCAVIGVPEEILSAKGISIPEGSDQVALVVIAEVRDGKSVSKDVIENIKARVAEEHGVSLASVKLIKPRTISKTTSGKIKRFECIKQFTDETLNLVPL</sequence>
<dbReference type="Pfam" id="PF23024">
    <property type="entry name" value="AMP-dom_DIP2-like"/>
    <property type="match status" value="1"/>
</dbReference>